<feature type="compositionally biased region" description="Low complexity" evidence="1">
    <location>
        <begin position="663"/>
        <end position="677"/>
    </location>
</feature>
<protein>
    <submittedName>
        <fullName evidence="2">Uncharacterized protein</fullName>
    </submittedName>
</protein>
<feature type="region of interest" description="Disordered" evidence="1">
    <location>
        <begin position="702"/>
        <end position="738"/>
    </location>
</feature>
<dbReference type="RefSeq" id="XP_012337536.1">
    <property type="nucleotide sequence ID" value="XM_012482113.1"/>
</dbReference>
<dbReference type="GeneID" id="24269817"/>
<evidence type="ECO:0000313" key="2">
    <source>
        <dbReference type="EMBL" id="KJP85855.1"/>
    </source>
</evidence>
<feature type="region of interest" description="Disordered" evidence="1">
    <location>
        <begin position="1253"/>
        <end position="1284"/>
    </location>
</feature>
<feature type="region of interest" description="Disordered" evidence="1">
    <location>
        <begin position="1053"/>
        <end position="1075"/>
    </location>
</feature>
<dbReference type="VEuPathDB" id="PlasmoDB:AK88_04503"/>
<feature type="compositionally biased region" description="Basic and acidic residues" evidence="1">
    <location>
        <begin position="710"/>
        <end position="723"/>
    </location>
</feature>
<feature type="region of interest" description="Disordered" evidence="1">
    <location>
        <begin position="656"/>
        <end position="689"/>
    </location>
</feature>
<sequence length="1475" mass="166469">MKHRGQEESGGRSSLSPSGHQRREEIAPLKKLKNTLLAADVLIDVSKIKIYAKENFDLELINNVNDRFVEKTYKLLVDTRKNKIPEDELNDFIFLLMNERKENSHLEKISRKGHDKSGSAKCPIKNEVTNLIKKMNKFHFYFKEFLKKDKLWMDVANRGDGKGNTWGTTRGTTLDNLEANTQSALQANSDKACRKVGTCLSYIQRKGETGKKGEVLYSHIKQRKEQREKTERAIRSLLNSCLSEKELDVERLVEMENMTGVDEEMHDSFGGPECVTKKLAPFSQRVKVQNVSPSPSDENKVRETEGAPPYRCDYVRRVGCTARGDIPHGCTFQKGCTNLVAGGNTHNKGRHKQTASRFGGIPHGYSIDDGDSSSGDDARHSEVMRRSQSDGTKYYLYKNPFSGDDHREFAHGASLTEYEMYVSRKKKKKKKKKKNYNKDNGNQKSDSLFFLQVPNVLSCEWKKHSGRSNRRKALGTNNVDNYLGDAYNSCENPRERNPMLGVGYEEALSSGTYLHEESNNLVHTVLGTKDQKREFLRKSGHAKGNTKGHIKGRGAKGHEDGGTSTTGKKGLTLPSEATSPAPIIPQEDYSKKGMLKKTGNNSPPEGEKRSDQLCRSDAEGQQLSELHRQGRDDINLNVPNAPWHLARSDEGNGVIGVSGGGSPLPSGTGTSASSNGNRMRKKGSSGGFLADGRIAKVKDNVLGPLSGETDTGKDEAEKGERNVGLKTNVSNEKGKKKNGKLRPALCEQMGGNIKVSPDGSLVVGGAPSQYDNTTAHFDEDLKMDGPNEWNSDIATEGGVNPLEDSNNANRDYMCSVLDLRPTQDDTPTGSAQDTNEWELFERKEATPLHHKGGRASNVRSGENYNVREKKVKKYEQDISNYTSSMDYSSGRQIYDSRNACSSVSQHGSSSNINREGNAFPDFASNLGGDNMHRYNSSDERFEDFDLDEGDRRTHPRGEDKYNFLEEDTWKGQNNVAMNQKGRGNTWRRNQGSIHGTHLGGDGRDTLHKHRGGFLQKGPPTYDRTLIRHIQRNDEFYEEISRDMEGVTRGVQNESFYGPPERYLHGPDSSPDGESVMSFNQKDFLLLKKKTREQDSRLNKWLHKIHARENEKKKKIQEKKNASIKQELVNCTFHPRVSSIQPNRVKSFIKEEGRKGGGVNIHTKGYMKLGPHIGKGEFDEDPHIVARGAHRRAARVKAITRVGSGTSPMYTYEDALMYENVIGRMSRNISVEDPHGMVVAREDARREYYTRGRYTDGKIPGEDEIHSDHQNSHGRSSGEELPYSESKIKHLDRNELLYWKAMKQKEHLQRKKDAFEEAKENKFKSECKFSPEIKENVKIYMSDLPKGYSKTVERIKRGVEEKRRVHNFLEYRIPVSTNGDKNAQNACRSKWQGGRTTTLSPFSFDKGFYKVKIKPVYFETKIKLSENKIASLAIREDEDPLYIIDIFCKIHAIKDEDRRILYEYVMDELRKASQGS</sequence>
<feature type="compositionally biased region" description="Basic and acidic residues" evidence="1">
    <location>
        <begin position="376"/>
        <end position="388"/>
    </location>
</feature>
<organism evidence="2 3">
    <name type="scientific">Plasmodium fragile</name>
    <dbReference type="NCBI Taxonomy" id="5857"/>
    <lineage>
        <taxon>Eukaryota</taxon>
        <taxon>Sar</taxon>
        <taxon>Alveolata</taxon>
        <taxon>Apicomplexa</taxon>
        <taxon>Aconoidasida</taxon>
        <taxon>Haemosporida</taxon>
        <taxon>Plasmodiidae</taxon>
        <taxon>Plasmodium</taxon>
        <taxon>Plasmodium (Plasmodium)</taxon>
    </lineage>
</organism>
<feature type="compositionally biased region" description="Basic and acidic residues" evidence="1">
    <location>
        <begin position="1253"/>
        <end position="1270"/>
    </location>
</feature>
<proteinExistence type="predicted"/>
<evidence type="ECO:0000256" key="1">
    <source>
        <dbReference type="SAM" id="MobiDB-lite"/>
    </source>
</evidence>
<gene>
    <name evidence="2" type="ORF">AK88_04503</name>
</gene>
<feature type="region of interest" description="Disordered" evidence="1">
    <location>
        <begin position="345"/>
        <end position="388"/>
    </location>
</feature>
<feature type="compositionally biased region" description="Basic and acidic residues" evidence="1">
    <location>
        <begin position="605"/>
        <end position="615"/>
    </location>
</feature>
<dbReference type="OrthoDB" id="372378at2759"/>
<feature type="region of interest" description="Disordered" evidence="1">
    <location>
        <begin position="537"/>
        <end position="615"/>
    </location>
</feature>
<feature type="compositionally biased region" description="Low complexity" evidence="1">
    <location>
        <begin position="562"/>
        <end position="573"/>
    </location>
</feature>
<name>A0A0D9QFM9_PLAFR</name>
<dbReference type="EMBL" id="KQ001709">
    <property type="protein sequence ID" value="KJP85855.1"/>
    <property type="molecule type" value="Genomic_DNA"/>
</dbReference>
<feature type="compositionally biased region" description="Basic residues" evidence="1">
    <location>
        <begin position="538"/>
        <end position="555"/>
    </location>
</feature>
<feature type="compositionally biased region" description="Basic and acidic residues" evidence="1">
    <location>
        <begin position="1"/>
        <end position="10"/>
    </location>
</feature>
<feature type="compositionally biased region" description="Basic residues" evidence="1">
    <location>
        <begin position="423"/>
        <end position="435"/>
    </location>
</feature>
<keyword evidence="3" id="KW-1185">Reference proteome</keyword>
<dbReference type="OMA" id="CPIKNEV"/>
<reference evidence="2 3" key="1">
    <citation type="submission" date="2014-03" db="EMBL/GenBank/DDBJ databases">
        <title>The Genome Sequence of Plasmodium fragile nilgiri.</title>
        <authorList>
            <consortium name="The Broad Institute Genomics Platform"/>
            <consortium name="The Broad Institute Genome Sequencing Center for Infectious Disease"/>
            <person name="Neafsey D."/>
            <person name="Duraisingh M."/>
            <person name="Young S.K."/>
            <person name="Zeng Q."/>
            <person name="Gargeya S."/>
            <person name="Abouelleil A."/>
            <person name="Alvarado L."/>
            <person name="Chapman S.B."/>
            <person name="Gainer-Dewar J."/>
            <person name="Goldberg J."/>
            <person name="Griggs A."/>
            <person name="Gujja S."/>
            <person name="Hansen M."/>
            <person name="Howarth C."/>
            <person name="Imamovic A."/>
            <person name="Larimer J."/>
            <person name="Pearson M."/>
            <person name="Poon T.W."/>
            <person name="Priest M."/>
            <person name="Roberts A."/>
            <person name="Saif S."/>
            <person name="Shea T."/>
            <person name="Sykes S."/>
            <person name="Wortman J."/>
            <person name="Nusbaum C."/>
            <person name="Birren B."/>
        </authorList>
    </citation>
    <scope>NUCLEOTIDE SEQUENCE [LARGE SCALE GENOMIC DNA]</scope>
    <source>
        <strain evidence="3">nilgiri</strain>
    </source>
</reference>
<accession>A0A0D9QFM9</accession>
<dbReference type="Proteomes" id="UP000054561">
    <property type="component" value="Unassembled WGS sequence"/>
</dbReference>
<evidence type="ECO:0000313" key="3">
    <source>
        <dbReference type="Proteomes" id="UP000054561"/>
    </source>
</evidence>
<feature type="region of interest" description="Disordered" evidence="1">
    <location>
        <begin position="1"/>
        <end position="22"/>
    </location>
</feature>
<feature type="region of interest" description="Disordered" evidence="1">
    <location>
        <begin position="422"/>
        <end position="447"/>
    </location>
</feature>